<dbReference type="CDD" id="cd00093">
    <property type="entry name" value="HTH_XRE"/>
    <property type="match status" value="1"/>
</dbReference>
<dbReference type="RefSeq" id="WP_377604291.1">
    <property type="nucleotide sequence ID" value="NZ_JBHUME010000009.1"/>
</dbReference>
<dbReference type="InterPro" id="IPR036281">
    <property type="entry name" value="SinR/SinI_dimer_dom_sf"/>
</dbReference>
<name>A0ABW5PIU1_9BACL</name>
<dbReference type="EMBL" id="JBHUME010000009">
    <property type="protein sequence ID" value="MFD2613962.1"/>
    <property type="molecule type" value="Genomic_DNA"/>
</dbReference>
<feature type="domain" description="HTH cro/C1-type" evidence="2">
    <location>
        <begin position="6"/>
        <end position="61"/>
    </location>
</feature>
<evidence type="ECO:0000313" key="4">
    <source>
        <dbReference type="Proteomes" id="UP001597541"/>
    </source>
</evidence>
<dbReference type="Pfam" id="PF01381">
    <property type="entry name" value="HTH_3"/>
    <property type="match status" value="1"/>
</dbReference>
<keyword evidence="4" id="KW-1185">Reference proteome</keyword>
<proteinExistence type="predicted"/>
<comment type="caution">
    <text evidence="3">The sequence shown here is derived from an EMBL/GenBank/DDBJ whole genome shotgun (WGS) entry which is preliminary data.</text>
</comment>
<protein>
    <submittedName>
        <fullName evidence="3">Helix-turn-helix domain-containing protein</fullName>
    </submittedName>
</protein>
<dbReference type="PROSITE" id="PS50943">
    <property type="entry name" value="HTH_CROC1"/>
    <property type="match status" value="1"/>
</dbReference>
<dbReference type="SUPFAM" id="SSF47406">
    <property type="entry name" value="SinR repressor dimerisation domain-like"/>
    <property type="match status" value="1"/>
</dbReference>
<dbReference type="Gene3D" id="1.10.260.40">
    <property type="entry name" value="lambda repressor-like DNA-binding domains"/>
    <property type="match status" value="1"/>
</dbReference>
<evidence type="ECO:0000313" key="3">
    <source>
        <dbReference type="EMBL" id="MFD2613962.1"/>
    </source>
</evidence>
<gene>
    <name evidence="3" type="ORF">ACFSUF_16220</name>
</gene>
<reference evidence="4" key="1">
    <citation type="journal article" date="2019" name="Int. J. Syst. Evol. Microbiol.">
        <title>The Global Catalogue of Microorganisms (GCM) 10K type strain sequencing project: providing services to taxonomists for standard genome sequencing and annotation.</title>
        <authorList>
            <consortium name="The Broad Institute Genomics Platform"/>
            <consortium name="The Broad Institute Genome Sequencing Center for Infectious Disease"/>
            <person name="Wu L."/>
            <person name="Ma J."/>
        </authorList>
    </citation>
    <scope>NUCLEOTIDE SEQUENCE [LARGE SCALE GENOMIC DNA]</scope>
    <source>
        <strain evidence="4">KCTC 3950</strain>
    </source>
</reference>
<keyword evidence="1" id="KW-0238">DNA-binding</keyword>
<accession>A0ABW5PIU1</accession>
<dbReference type="SMART" id="SM00530">
    <property type="entry name" value="HTH_XRE"/>
    <property type="match status" value="1"/>
</dbReference>
<dbReference type="InterPro" id="IPR010982">
    <property type="entry name" value="Lambda_DNA-bd_dom_sf"/>
</dbReference>
<dbReference type="InterPro" id="IPR001387">
    <property type="entry name" value="Cro/C1-type_HTH"/>
</dbReference>
<dbReference type="PANTHER" id="PTHR46797">
    <property type="entry name" value="HTH-TYPE TRANSCRIPTIONAL REGULATOR"/>
    <property type="match status" value="1"/>
</dbReference>
<organism evidence="3 4">
    <name type="scientific">Paenibacillus gansuensis</name>
    <dbReference type="NCBI Taxonomy" id="306542"/>
    <lineage>
        <taxon>Bacteria</taxon>
        <taxon>Bacillati</taxon>
        <taxon>Bacillota</taxon>
        <taxon>Bacilli</taxon>
        <taxon>Bacillales</taxon>
        <taxon>Paenibacillaceae</taxon>
        <taxon>Paenibacillus</taxon>
    </lineage>
</organism>
<dbReference type="PANTHER" id="PTHR46797:SF13">
    <property type="entry name" value="HTH-TYPE TRANSCRIPTIONAL REGULATOR SINR"/>
    <property type="match status" value="1"/>
</dbReference>
<evidence type="ECO:0000259" key="2">
    <source>
        <dbReference type="PROSITE" id="PS50943"/>
    </source>
</evidence>
<evidence type="ECO:0000256" key="1">
    <source>
        <dbReference type="ARBA" id="ARBA00023125"/>
    </source>
</evidence>
<dbReference type="SUPFAM" id="SSF47413">
    <property type="entry name" value="lambda repressor-like DNA-binding domains"/>
    <property type="match status" value="1"/>
</dbReference>
<dbReference type="Proteomes" id="UP001597541">
    <property type="component" value="Unassembled WGS sequence"/>
</dbReference>
<dbReference type="InterPro" id="IPR050807">
    <property type="entry name" value="TransReg_Diox_bact_type"/>
</dbReference>
<sequence length="123" mass="14241">MIGARIKKLRQMKGYSISELADLAGVSKSYISYIERELQKNPSLQMLTKIAVPLDTQLEDLLGIGSSSKTANEHLLDEEWKDMIIKAIEEGMSKGDFRHLKDYLRYKKWVEKKQDYGNMEKRS</sequence>